<feature type="region of interest" description="Disordered" evidence="1">
    <location>
        <begin position="103"/>
        <end position="157"/>
    </location>
</feature>
<dbReference type="AlphaFoldDB" id="A0A2A4K8F8"/>
<name>A0A2A4K8F8_HELVI</name>
<comment type="caution">
    <text evidence="2">The sequence shown here is derived from an EMBL/GenBank/DDBJ whole genome shotgun (WGS) entry which is preliminary data.</text>
</comment>
<protein>
    <submittedName>
        <fullName evidence="2">Uncharacterized protein</fullName>
    </submittedName>
</protein>
<accession>A0A2A4K8F8</accession>
<feature type="compositionally biased region" description="Low complexity" evidence="1">
    <location>
        <begin position="127"/>
        <end position="157"/>
    </location>
</feature>
<gene>
    <name evidence="2" type="ORF">B5V51_11364</name>
</gene>
<proteinExistence type="predicted"/>
<evidence type="ECO:0000256" key="1">
    <source>
        <dbReference type="SAM" id="MobiDB-lite"/>
    </source>
</evidence>
<sequence length="157" mass="17641">MLMMVNCLEQAENSNINDKIKTIIGKYISKIPDINSRYVINDELSKVINHYFKGKINPLPLYKISLKLDRNPVKIPWTLDTVKEKEGENEVYKELSNKSDKNLKKRHYKVMKSVGSKKLSSAKKTSDTSAESPSPSDSVTSPPSPLILSTTSPTAEE</sequence>
<evidence type="ECO:0000313" key="2">
    <source>
        <dbReference type="EMBL" id="PCG80083.1"/>
    </source>
</evidence>
<reference evidence="2" key="1">
    <citation type="submission" date="2017-09" db="EMBL/GenBank/DDBJ databases">
        <title>Contemporary evolution of a Lepidopteran species, Heliothis virescens, in response to modern agricultural practices.</title>
        <authorList>
            <person name="Fritz M.L."/>
            <person name="Deyonke A.M."/>
            <person name="Papanicolaou A."/>
            <person name="Micinski S."/>
            <person name="Westbrook J."/>
            <person name="Gould F."/>
        </authorList>
    </citation>
    <scope>NUCLEOTIDE SEQUENCE [LARGE SCALE GENOMIC DNA]</scope>
    <source>
        <strain evidence="2">HvINT-</strain>
        <tissue evidence="2">Whole body</tissue>
    </source>
</reference>
<organism evidence="2">
    <name type="scientific">Heliothis virescens</name>
    <name type="common">Tobacco budworm moth</name>
    <dbReference type="NCBI Taxonomy" id="7102"/>
    <lineage>
        <taxon>Eukaryota</taxon>
        <taxon>Metazoa</taxon>
        <taxon>Ecdysozoa</taxon>
        <taxon>Arthropoda</taxon>
        <taxon>Hexapoda</taxon>
        <taxon>Insecta</taxon>
        <taxon>Pterygota</taxon>
        <taxon>Neoptera</taxon>
        <taxon>Endopterygota</taxon>
        <taxon>Lepidoptera</taxon>
        <taxon>Glossata</taxon>
        <taxon>Ditrysia</taxon>
        <taxon>Noctuoidea</taxon>
        <taxon>Noctuidae</taxon>
        <taxon>Heliothinae</taxon>
        <taxon>Heliothis</taxon>
    </lineage>
</organism>
<dbReference type="EMBL" id="NWSH01000058">
    <property type="protein sequence ID" value="PCG80083.1"/>
    <property type="molecule type" value="Genomic_DNA"/>
</dbReference>